<dbReference type="EMBL" id="JACCCV010000002">
    <property type="protein sequence ID" value="NYF53933.1"/>
    <property type="molecule type" value="Genomic_DNA"/>
</dbReference>
<organism evidence="2 3">
    <name type="scientific">Tunturiibacter lichenicola</name>
    <dbReference type="NCBI Taxonomy" id="2051959"/>
    <lineage>
        <taxon>Bacteria</taxon>
        <taxon>Pseudomonadati</taxon>
        <taxon>Acidobacteriota</taxon>
        <taxon>Terriglobia</taxon>
        <taxon>Terriglobales</taxon>
        <taxon>Acidobacteriaceae</taxon>
        <taxon>Tunturiibacter</taxon>
    </lineage>
</organism>
<comment type="caution">
    <text evidence="2">The sequence shown here is derived from an EMBL/GenBank/DDBJ whole genome shotgun (WGS) entry which is preliminary data.</text>
</comment>
<name>A0A7Y9NS12_9BACT</name>
<evidence type="ECO:0000313" key="2">
    <source>
        <dbReference type="EMBL" id="NYF53933.1"/>
    </source>
</evidence>
<feature type="transmembrane region" description="Helical" evidence="1">
    <location>
        <begin position="174"/>
        <end position="196"/>
    </location>
</feature>
<dbReference type="Proteomes" id="UP000534186">
    <property type="component" value="Unassembled WGS sequence"/>
</dbReference>
<feature type="transmembrane region" description="Helical" evidence="1">
    <location>
        <begin position="149"/>
        <end position="168"/>
    </location>
</feature>
<feature type="transmembrane region" description="Helical" evidence="1">
    <location>
        <begin position="98"/>
        <end position="117"/>
    </location>
</feature>
<keyword evidence="1" id="KW-1133">Transmembrane helix</keyword>
<proteinExistence type="predicted"/>
<keyword evidence="1" id="KW-0812">Transmembrane</keyword>
<accession>A0A7Y9NS12</accession>
<gene>
    <name evidence="2" type="ORF">HDF12_004332</name>
</gene>
<keyword evidence="1" id="KW-0472">Membrane</keyword>
<evidence type="ECO:0000256" key="1">
    <source>
        <dbReference type="SAM" id="Phobius"/>
    </source>
</evidence>
<evidence type="ECO:0000313" key="3">
    <source>
        <dbReference type="Proteomes" id="UP000534186"/>
    </source>
</evidence>
<feature type="transmembrane region" description="Helical" evidence="1">
    <location>
        <begin position="57"/>
        <end position="77"/>
    </location>
</feature>
<feature type="transmembrane region" description="Helical" evidence="1">
    <location>
        <begin position="24"/>
        <end position="45"/>
    </location>
</feature>
<reference evidence="2 3" key="1">
    <citation type="submission" date="2020-07" db="EMBL/GenBank/DDBJ databases">
        <title>Genomic Encyclopedia of Type Strains, Phase IV (KMG-V): Genome sequencing to study the core and pangenomes of soil and plant-associated prokaryotes.</title>
        <authorList>
            <person name="Whitman W."/>
        </authorList>
    </citation>
    <scope>NUCLEOTIDE SEQUENCE [LARGE SCALE GENOMIC DNA]</scope>
    <source>
        <strain evidence="2 3">M8UP30</strain>
    </source>
</reference>
<protein>
    <submittedName>
        <fullName evidence="2">Uncharacterized protein</fullName>
    </submittedName>
</protein>
<dbReference type="AlphaFoldDB" id="A0A7Y9NS12"/>
<sequence length="204" mass="21996">MSELHKALGDISSIRRQMAHSTQFRGYGPATLAATGTFAFLAASLQSMCLKDPADHIPAYLSIWVSTAALSAALTGVQMYTRTRRIHSGLSNEMIRMAVEQFLPAVGAGILITVVLVRFVPAVVWMLPALWQVIFSLGIFSSCRFLPRLMIAAGTWYLLTGLVCIAFGDSRALAPWTMGLAFGAGQLLVAGILFVATQEDADEN</sequence>